<dbReference type="EMBL" id="WUAV01000005">
    <property type="protein sequence ID" value="KAF1755046.1"/>
    <property type="molecule type" value="Genomic_DNA"/>
</dbReference>
<dbReference type="GeneID" id="9828041"/>
<gene>
    <name evidence="11" type="primary">Cre-ceh-51</name>
    <name evidence="11" type="ORF">CRE_11320</name>
    <name evidence="12" type="ORF">GCK72_021614</name>
</gene>
<keyword evidence="13" id="KW-1185">Reference proteome</keyword>
<dbReference type="GO" id="GO:0030154">
    <property type="term" value="P:cell differentiation"/>
    <property type="evidence" value="ECO:0007669"/>
    <property type="project" value="TreeGrafter"/>
</dbReference>
<dbReference type="InterPro" id="IPR017970">
    <property type="entry name" value="Homeobox_CS"/>
</dbReference>
<comment type="subcellular location">
    <subcellularLocation>
        <location evidence="1 6 7">Nucleus</location>
    </subcellularLocation>
</comment>
<dbReference type="HOGENOM" id="CLU_1152678_0_0_1"/>
<proteinExistence type="predicted"/>
<reference evidence="11" key="1">
    <citation type="submission" date="2007-07" db="EMBL/GenBank/DDBJ databases">
        <title>PCAP assembly of the Caenorhabditis remanei genome.</title>
        <authorList>
            <consortium name="The Caenorhabditis remanei Sequencing Consortium"/>
            <person name="Wilson R.K."/>
        </authorList>
    </citation>
    <scope>NUCLEOTIDE SEQUENCE [LARGE SCALE GENOMIC DNA]</scope>
    <source>
        <strain evidence="11">PB4641</strain>
    </source>
</reference>
<dbReference type="SMART" id="SM00389">
    <property type="entry name" value="HOX"/>
    <property type="match status" value="1"/>
</dbReference>
<keyword evidence="2" id="KW-0217">Developmental protein</keyword>
<dbReference type="CDD" id="cd00086">
    <property type="entry name" value="homeodomain"/>
    <property type="match status" value="1"/>
</dbReference>
<evidence type="ECO:0000259" key="10">
    <source>
        <dbReference type="PROSITE" id="PS50071"/>
    </source>
</evidence>
<feature type="region of interest" description="Disordered" evidence="9">
    <location>
        <begin position="217"/>
        <end position="241"/>
    </location>
</feature>
<dbReference type="RefSeq" id="XP_003098080.1">
    <property type="nucleotide sequence ID" value="XM_003098032.1"/>
</dbReference>
<dbReference type="Pfam" id="PF00046">
    <property type="entry name" value="Homeodomain"/>
    <property type="match status" value="1"/>
</dbReference>
<dbReference type="InterPro" id="IPR000047">
    <property type="entry name" value="HTH_motif"/>
</dbReference>
<evidence type="ECO:0000313" key="11">
    <source>
        <dbReference type="EMBL" id="EFP13374.1"/>
    </source>
</evidence>
<dbReference type="FunCoup" id="E3N0I5">
    <property type="interactions" value="68"/>
</dbReference>
<keyword evidence="5 6" id="KW-0539">Nucleus</keyword>
<dbReference type="Proteomes" id="UP000008281">
    <property type="component" value="Unassembled WGS sequence"/>
</dbReference>
<keyword evidence="4 6" id="KW-0371">Homeobox</keyword>
<dbReference type="STRING" id="31234.E3N0I5"/>
<evidence type="ECO:0000256" key="3">
    <source>
        <dbReference type="ARBA" id="ARBA00023125"/>
    </source>
</evidence>
<dbReference type="OMA" id="AQMEMAQ"/>
<keyword evidence="8" id="KW-0175">Coiled coil</keyword>
<dbReference type="GO" id="GO:0000981">
    <property type="term" value="F:DNA-binding transcription factor activity, RNA polymerase II-specific"/>
    <property type="evidence" value="ECO:0007669"/>
    <property type="project" value="InterPro"/>
</dbReference>
<evidence type="ECO:0000256" key="4">
    <source>
        <dbReference type="ARBA" id="ARBA00023155"/>
    </source>
</evidence>
<feature type="domain" description="Homeobox" evidence="10">
    <location>
        <begin position="139"/>
        <end position="199"/>
    </location>
</feature>
<dbReference type="GO" id="GO:0005634">
    <property type="term" value="C:nucleus"/>
    <property type="evidence" value="ECO:0007669"/>
    <property type="project" value="UniProtKB-SubCell"/>
</dbReference>
<dbReference type="SUPFAM" id="SSF46689">
    <property type="entry name" value="Homeodomain-like"/>
    <property type="match status" value="1"/>
</dbReference>
<sequence length="241" mass="27721">MMFPYPSGEYYGNPTVSSTSPAVSPSYPHPDMSMCTPMPSPFFPQPNQPAPGQVSPGGYQRPGGHSQAVQQYLQKQMEESARIAQAQAAYFTWIQPFHYQQAHFPHQHPGAPNSQQMLYQHPNAMTPQDIQQAFDVAGDKYKRGRIPFTQEQVKMMEARFSKSDKILIDERRTLARAIGLTPNQIKIWFQNRRFKLRKAEKEKERLETELMDKTGKLTIMKNDEAEEDDFQENDESKDSFD</sequence>
<dbReference type="KEGG" id="crq:GCK72_021614"/>
<evidence type="ECO:0000256" key="5">
    <source>
        <dbReference type="ARBA" id="ARBA00023242"/>
    </source>
</evidence>
<evidence type="ECO:0000256" key="6">
    <source>
        <dbReference type="PROSITE-ProRule" id="PRU00108"/>
    </source>
</evidence>
<dbReference type="EMBL" id="DS268505">
    <property type="protein sequence ID" value="EFP13374.1"/>
    <property type="molecule type" value="Genomic_DNA"/>
</dbReference>
<keyword evidence="3 6" id="KW-0238">DNA-binding</keyword>
<evidence type="ECO:0000256" key="7">
    <source>
        <dbReference type="RuleBase" id="RU000682"/>
    </source>
</evidence>
<dbReference type="PANTHER" id="PTHR24340">
    <property type="entry name" value="HOMEOBOX PROTEIN NKX"/>
    <property type="match status" value="1"/>
</dbReference>
<dbReference type="eggNOG" id="KOG0850">
    <property type="taxonomic scope" value="Eukaryota"/>
</dbReference>
<dbReference type="CTD" id="9828041"/>
<accession>E3N0I5</accession>
<protein>
    <submittedName>
        <fullName evidence="11">CRE-CEH-51 protein</fullName>
    </submittedName>
</protein>
<evidence type="ECO:0000256" key="1">
    <source>
        <dbReference type="ARBA" id="ARBA00004123"/>
    </source>
</evidence>
<evidence type="ECO:0000256" key="2">
    <source>
        <dbReference type="ARBA" id="ARBA00022473"/>
    </source>
</evidence>
<dbReference type="InterPro" id="IPR009057">
    <property type="entry name" value="Homeodomain-like_sf"/>
</dbReference>
<evidence type="ECO:0000256" key="9">
    <source>
        <dbReference type="SAM" id="MobiDB-lite"/>
    </source>
</evidence>
<evidence type="ECO:0000313" key="12">
    <source>
        <dbReference type="EMBL" id="KAF1755046.1"/>
    </source>
</evidence>
<name>E3N0I5_CAERE</name>
<evidence type="ECO:0000256" key="8">
    <source>
        <dbReference type="SAM" id="Coils"/>
    </source>
</evidence>
<feature type="compositionally biased region" description="Pro residues" evidence="9">
    <location>
        <begin position="40"/>
        <end position="49"/>
    </location>
</feature>
<dbReference type="Gene3D" id="1.10.10.60">
    <property type="entry name" value="Homeodomain-like"/>
    <property type="match status" value="1"/>
</dbReference>
<dbReference type="PROSITE" id="PS00027">
    <property type="entry name" value="HOMEOBOX_1"/>
    <property type="match status" value="1"/>
</dbReference>
<evidence type="ECO:0000313" key="13">
    <source>
        <dbReference type="Proteomes" id="UP000008281"/>
    </source>
</evidence>
<feature type="region of interest" description="Disordered" evidence="9">
    <location>
        <begin position="40"/>
        <end position="65"/>
    </location>
</feature>
<evidence type="ECO:0000313" key="14">
    <source>
        <dbReference type="Proteomes" id="UP000483820"/>
    </source>
</evidence>
<feature type="DNA-binding region" description="Homeobox" evidence="6">
    <location>
        <begin position="141"/>
        <end position="200"/>
    </location>
</feature>
<dbReference type="Proteomes" id="UP000483820">
    <property type="component" value="Chromosome V"/>
</dbReference>
<dbReference type="InterPro" id="IPR050394">
    <property type="entry name" value="Homeobox_NK-like"/>
</dbReference>
<dbReference type="PANTHER" id="PTHR24340:SF41">
    <property type="entry name" value="MUSCLE-SPECIFIC HOMEOBOX PROTEIN TINMAN-RELATED"/>
    <property type="match status" value="1"/>
</dbReference>
<dbReference type="InterPro" id="IPR001356">
    <property type="entry name" value="HD"/>
</dbReference>
<dbReference type="PRINTS" id="PR00031">
    <property type="entry name" value="HTHREPRESSR"/>
</dbReference>
<feature type="coiled-coil region" evidence="8">
    <location>
        <begin position="189"/>
        <end position="216"/>
    </location>
</feature>
<dbReference type="AlphaFoldDB" id="E3N0I5"/>
<dbReference type="GO" id="GO:0000978">
    <property type="term" value="F:RNA polymerase II cis-regulatory region sequence-specific DNA binding"/>
    <property type="evidence" value="ECO:0007669"/>
    <property type="project" value="TreeGrafter"/>
</dbReference>
<reference evidence="12 14" key="2">
    <citation type="submission" date="2019-12" db="EMBL/GenBank/DDBJ databases">
        <title>Chromosome-level assembly of the Caenorhabditis remanei genome.</title>
        <authorList>
            <person name="Teterina A.A."/>
            <person name="Willis J.H."/>
            <person name="Phillips P.C."/>
        </authorList>
    </citation>
    <scope>NUCLEOTIDE SEQUENCE [LARGE SCALE GENOMIC DNA]</scope>
    <source>
        <strain evidence="12 14">PX506</strain>
        <tissue evidence="12">Whole organism</tissue>
    </source>
</reference>
<feature type="compositionally biased region" description="Acidic residues" evidence="9">
    <location>
        <begin position="224"/>
        <end position="233"/>
    </location>
</feature>
<dbReference type="PROSITE" id="PS50071">
    <property type="entry name" value="HOMEOBOX_2"/>
    <property type="match status" value="1"/>
</dbReference>
<organism evidence="13">
    <name type="scientific">Caenorhabditis remanei</name>
    <name type="common">Caenorhabditis vulgaris</name>
    <dbReference type="NCBI Taxonomy" id="31234"/>
    <lineage>
        <taxon>Eukaryota</taxon>
        <taxon>Metazoa</taxon>
        <taxon>Ecdysozoa</taxon>
        <taxon>Nematoda</taxon>
        <taxon>Chromadorea</taxon>
        <taxon>Rhabditida</taxon>
        <taxon>Rhabditina</taxon>
        <taxon>Rhabditomorpha</taxon>
        <taxon>Rhabditoidea</taxon>
        <taxon>Rhabditidae</taxon>
        <taxon>Peloderinae</taxon>
        <taxon>Caenorhabditis</taxon>
    </lineage>
</organism>
<dbReference type="OrthoDB" id="3137333at2759"/>